<evidence type="ECO:0000313" key="6">
    <source>
        <dbReference type="Proteomes" id="UP000694864"/>
    </source>
</evidence>
<evidence type="ECO:0000256" key="4">
    <source>
        <dbReference type="PIRNR" id="PIRNR028729"/>
    </source>
</evidence>
<dbReference type="RefSeq" id="XP_010456814.1">
    <property type="nucleotide sequence ID" value="XM_010458512.1"/>
</dbReference>
<dbReference type="PANTHER" id="PTHR11165">
    <property type="entry name" value="SKP1"/>
    <property type="match status" value="1"/>
</dbReference>
<dbReference type="InterPro" id="IPR016073">
    <property type="entry name" value="Skp1_comp_POZ"/>
</dbReference>
<protein>
    <recommendedName>
        <fullName evidence="4">SKP1-like protein</fullName>
    </recommendedName>
</protein>
<feature type="domain" description="SKP1 component POZ" evidence="5">
    <location>
        <begin position="3"/>
        <end position="62"/>
    </location>
</feature>
<accession>A0ABM0VIQ9</accession>
<evidence type="ECO:0000256" key="3">
    <source>
        <dbReference type="ARBA" id="ARBA00022786"/>
    </source>
</evidence>
<dbReference type="Pfam" id="PF03931">
    <property type="entry name" value="Skp1_POZ"/>
    <property type="match status" value="1"/>
</dbReference>
<keyword evidence="6" id="KW-1185">Reference proteome</keyword>
<evidence type="ECO:0000259" key="5">
    <source>
        <dbReference type="Pfam" id="PF03931"/>
    </source>
</evidence>
<name>A0ABM0VIQ9_CAMSA</name>
<comment type="function">
    <text evidence="4">Involved in ubiquitination and subsequent proteasomal degradation of target proteins. Together with CUL1, RBX1 and a F-box protein, it forms a SCF E3 ubiquitin ligase complex. The functional specificity of this complex depends on the type of F-box protein. In the SCF complex, it serves as an adapter that links the F-box protein to CUL1.</text>
</comment>
<organism evidence="6 7">
    <name type="scientific">Camelina sativa</name>
    <name type="common">False flax</name>
    <name type="synonym">Myagrum sativum</name>
    <dbReference type="NCBI Taxonomy" id="90675"/>
    <lineage>
        <taxon>Eukaryota</taxon>
        <taxon>Viridiplantae</taxon>
        <taxon>Streptophyta</taxon>
        <taxon>Embryophyta</taxon>
        <taxon>Tracheophyta</taxon>
        <taxon>Spermatophyta</taxon>
        <taxon>Magnoliopsida</taxon>
        <taxon>eudicotyledons</taxon>
        <taxon>Gunneridae</taxon>
        <taxon>Pentapetalae</taxon>
        <taxon>rosids</taxon>
        <taxon>malvids</taxon>
        <taxon>Brassicales</taxon>
        <taxon>Brassicaceae</taxon>
        <taxon>Camelineae</taxon>
        <taxon>Camelina</taxon>
    </lineage>
</organism>
<dbReference type="PIRSF" id="PIRSF028729">
    <property type="entry name" value="E3_ubiquit_lig_SCF_Skp"/>
    <property type="match status" value="1"/>
</dbReference>
<dbReference type="Proteomes" id="UP000694864">
    <property type="component" value="Chromosome 13"/>
</dbReference>
<reference evidence="6" key="1">
    <citation type="journal article" date="2014" name="Nat. Commun.">
        <title>The emerging biofuel crop Camelina sativa retains a highly undifferentiated hexaploid genome structure.</title>
        <authorList>
            <person name="Kagale S."/>
            <person name="Koh C."/>
            <person name="Nixon J."/>
            <person name="Bollina V."/>
            <person name="Clarke W.E."/>
            <person name="Tuteja R."/>
            <person name="Spillane C."/>
            <person name="Robinson S.J."/>
            <person name="Links M.G."/>
            <person name="Clarke C."/>
            <person name="Higgins E.E."/>
            <person name="Huebert T."/>
            <person name="Sharpe A.G."/>
            <person name="Parkin I.A."/>
        </authorList>
    </citation>
    <scope>NUCLEOTIDE SEQUENCE [LARGE SCALE GENOMIC DNA]</scope>
    <source>
        <strain evidence="6">cv. DH55</strain>
    </source>
</reference>
<comment type="similarity">
    <text evidence="2 4">Belongs to the SKP1 family.</text>
</comment>
<dbReference type="SMART" id="SM00512">
    <property type="entry name" value="Skp1"/>
    <property type="match status" value="1"/>
</dbReference>
<evidence type="ECO:0000313" key="7">
    <source>
        <dbReference type="RefSeq" id="XP_010456814.1"/>
    </source>
</evidence>
<gene>
    <name evidence="7" type="primary">LOC104738319</name>
</gene>
<dbReference type="InterPro" id="IPR001232">
    <property type="entry name" value="SKP1-like"/>
</dbReference>
<keyword evidence="3 4" id="KW-0833">Ubl conjugation pathway</keyword>
<comment type="subunit">
    <text evidence="4">Part of a SCF (SKP1-cullin-F-box) protein ligase complex.</text>
</comment>
<sequence>MSKSIVLLSSDGEYFEVDEAVARKILMVRDMIEDECADNPVPLHYVTGEILSMVIEYLKKHVDDDAGSTEDKEELETWDAEFMKHIIKDNDIEEVRAMFNIVPERLISYSEEEEKIYKESEWV</sequence>
<dbReference type="GeneID" id="104738319"/>
<dbReference type="InterPro" id="IPR016897">
    <property type="entry name" value="SKP1"/>
</dbReference>
<proteinExistence type="inferred from homology"/>
<dbReference type="SUPFAM" id="SSF54695">
    <property type="entry name" value="POZ domain"/>
    <property type="match status" value="1"/>
</dbReference>
<reference evidence="7" key="2">
    <citation type="submission" date="2025-08" db="UniProtKB">
        <authorList>
            <consortium name="RefSeq"/>
        </authorList>
    </citation>
    <scope>IDENTIFICATION</scope>
    <source>
        <tissue evidence="7">Leaf</tissue>
    </source>
</reference>
<dbReference type="Gene3D" id="3.30.710.10">
    <property type="entry name" value="Potassium Channel Kv1.1, Chain A"/>
    <property type="match status" value="1"/>
</dbReference>
<comment type="pathway">
    <text evidence="1 4">Protein modification; protein ubiquitination.</text>
</comment>
<evidence type="ECO:0000256" key="2">
    <source>
        <dbReference type="ARBA" id="ARBA00009993"/>
    </source>
</evidence>
<evidence type="ECO:0000256" key="1">
    <source>
        <dbReference type="ARBA" id="ARBA00004906"/>
    </source>
</evidence>
<dbReference type="InterPro" id="IPR011333">
    <property type="entry name" value="SKP1/BTB/POZ_sf"/>
</dbReference>